<organism evidence="1 2">
    <name type="scientific">Sediminitomix flava</name>
    <dbReference type="NCBI Taxonomy" id="379075"/>
    <lineage>
        <taxon>Bacteria</taxon>
        <taxon>Pseudomonadati</taxon>
        <taxon>Bacteroidota</taxon>
        <taxon>Cytophagia</taxon>
        <taxon>Cytophagales</taxon>
        <taxon>Flammeovirgaceae</taxon>
        <taxon>Sediminitomix</taxon>
    </lineage>
</organism>
<protein>
    <recommendedName>
        <fullName evidence="3">Outer membrane insertion C-signal</fullName>
    </recommendedName>
</protein>
<sequence>MKRYFFIVCFLLTLTELKAQEVGLRVNNTTGSNVGIGATFFSENSQRLHTSVSFNKGFGIEALWDYMFNPFSENNATEALNFYVGTGLFTLISDPTEFGITAEIGAEYRFNEPPLVLGVDWRPQFEIIQEGAFRANSFGINIRWCFN</sequence>
<gene>
    <name evidence="1" type="ORF">BC781_104146</name>
</gene>
<evidence type="ECO:0008006" key="3">
    <source>
        <dbReference type="Google" id="ProtNLM"/>
    </source>
</evidence>
<evidence type="ECO:0000313" key="1">
    <source>
        <dbReference type="EMBL" id="PWJ40886.1"/>
    </source>
</evidence>
<accession>A0A315Z814</accession>
<dbReference type="SUPFAM" id="SSF56925">
    <property type="entry name" value="OMPA-like"/>
    <property type="match status" value="1"/>
</dbReference>
<dbReference type="EMBL" id="QGDO01000004">
    <property type="protein sequence ID" value="PWJ40886.1"/>
    <property type="molecule type" value="Genomic_DNA"/>
</dbReference>
<dbReference type="OrthoDB" id="978645at2"/>
<proteinExistence type="predicted"/>
<evidence type="ECO:0000313" key="2">
    <source>
        <dbReference type="Proteomes" id="UP000245535"/>
    </source>
</evidence>
<comment type="caution">
    <text evidence="1">The sequence shown here is derived from an EMBL/GenBank/DDBJ whole genome shotgun (WGS) entry which is preliminary data.</text>
</comment>
<dbReference type="AlphaFoldDB" id="A0A315Z814"/>
<reference evidence="1 2" key="1">
    <citation type="submission" date="2018-03" db="EMBL/GenBank/DDBJ databases">
        <title>Genomic Encyclopedia of Archaeal and Bacterial Type Strains, Phase II (KMG-II): from individual species to whole genera.</title>
        <authorList>
            <person name="Goeker M."/>
        </authorList>
    </citation>
    <scope>NUCLEOTIDE SEQUENCE [LARGE SCALE GENOMIC DNA]</scope>
    <source>
        <strain evidence="1 2">DSM 28229</strain>
    </source>
</reference>
<dbReference type="Proteomes" id="UP000245535">
    <property type="component" value="Unassembled WGS sequence"/>
</dbReference>
<dbReference type="InterPro" id="IPR011250">
    <property type="entry name" value="OMP/PagP_B-barrel"/>
</dbReference>
<dbReference type="RefSeq" id="WP_109619723.1">
    <property type="nucleotide sequence ID" value="NZ_QGDO01000004.1"/>
</dbReference>
<name>A0A315Z814_SEDFL</name>
<keyword evidence="2" id="KW-1185">Reference proteome</keyword>